<dbReference type="Gene3D" id="1.50.10.10">
    <property type="match status" value="1"/>
</dbReference>
<dbReference type="SMR" id="A0A5J6WHZ5"/>
<dbReference type="KEGG" id="mmaa:FR932_02555"/>
<protein>
    <recommendedName>
        <fullName evidence="9">Glucanase</fullName>
        <ecNumber evidence="9">3.2.1.-</ecNumber>
    </recommendedName>
</protein>
<gene>
    <name evidence="11" type="ORF">FR932_02555</name>
</gene>
<dbReference type="AlphaFoldDB" id="A0A5J6WHZ5"/>
<feature type="signal peptide" evidence="10">
    <location>
        <begin position="1"/>
        <end position="19"/>
    </location>
</feature>
<dbReference type="GO" id="GO:0008810">
    <property type="term" value="F:cellulase activity"/>
    <property type="evidence" value="ECO:0007669"/>
    <property type="project" value="UniProtKB-EC"/>
</dbReference>
<dbReference type="InterPro" id="IPR019834">
    <property type="entry name" value="Glyco_hydro_8_CS"/>
</dbReference>
<organism evidence="11 12">
    <name type="scientific">Moritella marina ATCC 15381</name>
    <dbReference type="NCBI Taxonomy" id="1202962"/>
    <lineage>
        <taxon>Bacteria</taxon>
        <taxon>Pseudomonadati</taxon>
        <taxon>Pseudomonadota</taxon>
        <taxon>Gammaproteobacteria</taxon>
        <taxon>Alteromonadales</taxon>
        <taxon>Moritellaceae</taxon>
        <taxon>Moritella</taxon>
    </lineage>
</organism>
<evidence type="ECO:0000313" key="12">
    <source>
        <dbReference type="Proteomes" id="UP000327424"/>
    </source>
</evidence>
<dbReference type="SUPFAM" id="SSF48208">
    <property type="entry name" value="Six-hairpin glycosidases"/>
    <property type="match status" value="1"/>
</dbReference>
<keyword evidence="5" id="KW-0136">Cellulose degradation</keyword>
<reference evidence="11 12" key="1">
    <citation type="submission" date="2019-09" db="EMBL/GenBank/DDBJ databases">
        <title>Hybrid Assembly of the complete Genome of the Deep-Sea Bacterium Moritella marina from long Nanopore and Illumina reads.</title>
        <authorList>
            <person name="Magin S."/>
            <person name="Georgoulis A."/>
            <person name="Papadimitriou K."/>
            <person name="Iliakis G."/>
            <person name="Vorgias C.E."/>
        </authorList>
    </citation>
    <scope>NUCLEOTIDE SEQUENCE [LARGE SCALE GENOMIC DNA]</scope>
    <source>
        <strain evidence="11 12">MP-1</strain>
    </source>
</reference>
<dbReference type="InterPro" id="IPR008928">
    <property type="entry name" value="6-hairpin_glycosidase_sf"/>
</dbReference>
<evidence type="ECO:0000256" key="10">
    <source>
        <dbReference type="SAM" id="SignalP"/>
    </source>
</evidence>
<keyword evidence="4 9" id="KW-0378">Hydrolase</keyword>
<feature type="chain" id="PRO_5023810959" description="Glucanase" evidence="10">
    <location>
        <begin position="20"/>
        <end position="341"/>
    </location>
</feature>
<accession>A0A5J6WHZ5</accession>
<dbReference type="OrthoDB" id="9766708at2"/>
<comment type="similarity">
    <text evidence="2 9">Belongs to the glycosyl hydrolase 8 (cellulase D) family.</text>
</comment>
<keyword evidence="7 9" id="KW-0624">Polysaccharide degradation</keyword>
<dbReference type="PRINTS" id="PR00735">
    <property type="entry name" value="GLHYDRLASE8"/>
</dbReference>
<dbReference type="EMBL" id="CP044399">
    <property type="protein sequence ID" value="QFI36791.1"/>
    <property type="molecule type" value="Genomic_DNA"/>
</dbReference>
<dbReference type="EC" id="3.2.1.-" evidence="9"/>
<keyword evidence="3 10" id="KW-0732">Signal</keyword>
<evidence type="ECO:0000256" key="1">
    <source>
        <dbReference type="ARBA" id="ARBA00000966"/>
    </source>
</evidence>
<dbReference type="Pfam" id="PF01270">
    <property type="entry name" value="Glyco_hydro_8"/>
    <property type="match status" value="1"/>
</dbReference>
<evidence type="ECO:0000256" key="2">
    <source>
        <dbReference type="ARBA" id="ARBA00009209"/>
    </source>
</evidence>
<dbReference type="PROSITE" id="PS51257">
    <property type="entry name" value="PROKAR_LIPOPROTEIN"/>
    <property type="match status" value="1"/>
</dbReference>
<evidence type="ECO:0000256" key="9">
    <source>
        <dbReference type="RuleBase" id="RU361167"/>
    </source>
</evidence>
<evidence type="ECO:0000256" key="8">
    <source>
        <dbReference type="PROSITE-ProRule" id="PRU10058"/>
    </source>
</evidence>
<dbReference type="GO" id="GO:0030245">
    <property type="term" value="P:cellulose catabolic process"/>
    <property type="evidence" value="ECO:0007669"/>
    <property type="project" value="UniProtKB-KW"/>
</dbReference>
<dbReference type="RefSeq" id="WP_019441318.1">
    <property type="nucleotide sequence ID" value="NZ_ALOE01000015.1"/>
</dbReference>
<dbReference type="InterPro" id="IPR012341">
    <property type="entry name" value="6hp_glycosidase-like_sf"/>
</dbReference>
<evidence type="ECO:0000256" key="6">
    <source>
        <dbReference type="ARBA" id="ARBA00023295"/>
    </source>
</evidence>
<name>A0A5J6WHZ5_MORMI</name>
<keyword evidence="12" id="KW-1185">Reference proteome</keyword>
<dbReference type="PROSITE" id="PS00812">
    <property type="entry name" value="GLYCOSYL_HYDROL_F8"/>
    <property type="match status" value="1"/>
</dbReference>
<evidence type="ECO:0000256" key="4">
    <source>
        <dbReference type="ARBA" id="ARBA00022801"/>
    </source>
</evidence>
<dbReference type="Proteomes" id="UP000327424">
    <property type="component" value="Chromosome"/>
</dbReference>
<evidence type="ECO:0000256" key="5">
    <source>
        <dbReference type="ARBA" id="ARBA00023001"/>
    </source>
</evidence>
<comment type="catalytic activity">
    <reaction evidence="1">
        <text>Endohydrolysis of (1-&gt;4)-beta-D-glucosidic linkages in cellulose, lichenin and cereal beta-D-glucans.</text>
        <dbReference type="EC" id="3.2.1.4"/>
    </reaction>
</comment>
<evidence type="ECO:0000313" key="11">
    <source>
        <dbReference type="EMBL" id="QFI36791.1"/>
    </source>
</evidence>
<proteinExistence type="inferred from homology"/>
<evidence type="ECO:0000256" key="7">
    <source>
        <dbReference type="ARBA" id="ARBA00023326"/>
    </source>
</evidence>
<keyword evidence="6 9" id="KW-0326">Glycosidase</keyword>
<keyword evidence="7 9" id="KW-0119">Carbohydrate metabolism</keyword>
<feature type="active site" description="Nucleophile" evidence="8">
    <location>
        <position position="117"/>
    </location>
</feature>
<dbReference type="InterPro" id="IPR002037">
    <property type="entry name" value="Glyco_hydro_8"/>
</dbReference>
<sequence length="341" mass="39261">MRCFKLLLISLIFTAQASANITVQGCNILQYSSSWDMFKQQFITPDGRVVDNGNANISHSEGQGYGLLLADFFGDHQSFKKIWNWTESNLQRTDNALFYWKWQANQPHIPDRNNASDGDILIAWALLKADRSWPGNNYLQIAQKIIDELASNHIIKLDNEYALLPAKIGFQHNKSTVINPAYWVYPALDDFVQQGKIWAALSKSGRDILSKNQFGQYQLPSDWLEFNGTDWLPAKQFPSRFSYSSYRIPLYLIWAGYQHPINGYYQQWLQQNNTAWVDINNNSMADHAPPTSAYAIATLVKMNQSEIKNRNTLPLPKLQDDYYSASLTLFTHIAFHERFCK</sequence>
<evidence type="ECO:0000256" key="3">
    <source>
        <dbReference type="ARBA" id="ARBA00022729"/>
    </source>
</evidence>